<reference evidence="9 10" key="1">
    <citation type="journal article" date="2013" name="Genome Biol.">
        <title>Draft genome of the mountain pine beetle, Dendroctonus ponderosae Hopkins, a major forest pest.</title>
        <authorList>
            <person name="Keeling C.I."/>
            <person name="Yuen M.M."/>
            <person name="Liao N.Y."/>
            <person name="Docking T.R."/>
            <person name="Chan S.K."/>
            <person name="Taylor G.A."/>
            <person name="Palmquist D.L."/>
            <person name="Jackman S.D."/>
            <person name="Nguyen A."/>
            <person name="Li M."/>
            <person name="Henderson H."/>
            <person name="Janes J.K."/>
            <person name="Zhao Y."/>
            <person name="Pandoh P."/>
            <person name="Moore R."/>
            <person name="Sperling F.A."/>
            <person name="Huber D.P."/>
            <person name="Birol I."/>
            <person name="Jones S.J."/>
            <person name="Bohlmann J."/>
        </authorList>
    </citation>
    <scope>NUCLEOTIDE SEQUENCE</scope>
</reference>
<keyword evidence="9" id="KW-1185">Reference proteome</keyword>
<dbReference type="EnsemblMetazoa" id="XM_019903819.1">
    <property type="protein sequence ID" value="XP_019759378.1"/>
    <property type="gene ID" value="LOC109537210"/>
</dbReference>
<dbReference type="EMBL" id="KB740945">
    <property type="protein sequence ID" value="ENN77470.1"/>
    <property type="molecule type" value="Genomic_DNA"/>
</dbReference>
<feature type="region of interest" description="Disordered" evidence="4">
    <location>
        <begin position="75"/>
        <end position="94"/>
    </location>
</feature>
<dbReference type="PANTHER" id="PTHR31879">
    <property type="entry name" value="DET1- AND DDB1-ASSOCIATED PROTEIN 1"/>
    <property type="match status" value="1"/>
</dbReference>
<dbReference type="OrthoDB" id="8598182at2759"/>
<feature type="domain" description="DET1- and DDB1-associated protein 1" evidence="5">
    <location>
        <begin position="6"/>
        <end position="67"/>
    </location>
</feature>
<dbReference type="PANTHER" id="PTHR31879:SF2">
    <property type="entry name" value="DET1- AND DDB1-ASSOCIATED PROTEIN 1"/>
    <property type="match status" value="1"/>
</dbReference>
<evidence type="ECO:0000256" key="2">
    <source>
        <dbReference type="ARBA" id="ARBA00018256"/>
    </source>
</evidence>
<dbReference type="STRING" id="77166.N6U741"/>
<feature type="compositionally biased region" description="Basic residues" evidence="4">
    <location>
        <begin position="85"/>
        <end position="94"/>
    </location>
</feature>
<evidence type="ECO:0000256" key="3">
    <source>
        <dbReference type="ARBA" id="ARBA00045586"/>
    </source>
</evidence>
<gene>
    <name evidence="8" type="primary">109537210</name>
    <name evidence="7" type="ORF">D910_07346</name>
    <name evidence="6" type="ORF">YQE_05998</name>
</gene>
<dbReference type="Pfam" id="PF10172">
    <property type="entry name" value="DDA1"/>
    <property type="match status" value="1"/>
</dbReference>
<dbReference type="HOGENOM" id="CLU_144562_1_0_1"/>
<evidence type="ECO:0000256" key="1">
    <source>
        <dbReference type="ARBA" id="ARBA00008042"/>
    </source>
</evidence>
<name>N6U741_DENPD</name>
<dbReference type="KEGG" id="dpa:109537210"/>
<reference evidence="8" key="2">
    <citation type="submission" date="2024-08" db="UniProtKB">
        <authorList>
            <consortium name="EnsemblMetazoa"/>
        </authorList>
    </citation>
    <scope>IDENTIFICATION</scope>
</reference>
<dbReference type="InterPro" id="IPR018276">
    <property type="entry name" value="DDA1_dom"/>
</dbReference>
<dbReference type="AlphaFoldDB" id="N6U741"/>
<dbReference type="GO" id="GO:0032436">
    <property type="term" value="P:positive regulation of proteasomal ubiquitin-dependent protein catabolic process"/>
    <property type="evidence" value="ECO:0007669"/>
    <property type="project" value="TreeGrafter"/>
</dbReference>
<organism evidence="6">
    <name type="scientific">Dendroctonus ponderosae</name>
    <name type="common">Mountain pine beetle</name>
    <dbReference type="NCBI Taxonomy" id="77166"/>
    <lineage>
        <taxon>Eukaryota</taxon>
        <taxon>Metazoa</taxon>
        <taxon>Ecdysozoa</taxon>
        <taxon>Arthropoda</taxon>
        <taxon>Hexapoda</taxon>
        <taxon>Insecta</taxon>
        <taxon>Pterygota</taxon>
        <taxon>Neoptera</taxon>
        <taxon>Endopterygota</taxon>
        <taxon>Coleoptera</taxon>
        <taxon>Polyphaga</taxon>
        <taxon>Cucujiformia</taxon>
        <taxon>Curculionidae</taxon>
        <taxon>Scolytinae</taxon>
        <taxon>Dendroctonus</taxon>
    </lineage>
</organism>
<evidence type="ECO:0000256" key="4">
    <source>
        <dbReference type="SAM" id="MobiDB-lite"/>
    </source>
</evidence>
<dbReference type="GO" id="GO:0080008">
    <property type="term" value="C:Cul4-RING E3 ubiquitin ligase complex"/>
    <property type="evidence" value="ECO:0007669"/>
    <property type="project" value="TreeGrafter"/>
</dbReference>
<dbReference type="Proteomes" id="UP000030742">
    <property type="component" value="Unassembled WGS sequence"/>
</dbReference>
<sequence>MSVAQFLAGLPSFNESNFSKYHTDSNIRSSSKRPSVYITTKDYPVQQVITTERSSILLNYMQQHWDRKAVLRKREVTLSEEPSRKRQRLTGHTP</sequence>
<dbReference type="EMBL" id="KB632197">
    <property type="protein sequence ID" value="ERL89987.1"/>
    <property type="molecule type" value="Genomic_DNA"/>
</dbReference>
<evidence type="ECO:0000313" key="8">
    <source>
        <dbReference type="EnsemblMetazoa" id="XP_019759378.1"/>
    </source>
</evidence>
<evidence type="ECO:0000259" key="5">
    <source>
        <dbReference type="Pfam" id="PF10172"/>
    </source>
</evidence>
<dbReference type="InterPro" id="IPR033575">
    <property type="entry name" value="DDA1-like"/>
</dbReference>
<evidence type="ECO:0000313" key="9">
    <source>
        <dbReference type="Proteomes" id="UP000019118"/>
    </source>
</evidence>
<feature type="non-terminal residue" evidence="6">
    <location>
        <position position="1"/>
    </location>
</feature>
<dbReference type="Proteomes" id="UP000019118">
    <property type="component" value="Unassembled WGS sequence"/>
</dbReference>
<proteinExistence type="inferred from homology"/>
<evidence type="ECO:0000313" key="10">
    <source>
        <dbReference type="Proteomes" id="UP000030742"/>
    </source>
</evidence>
<evidence type="ECO:0000313" key="6">
    <source>
        <dbReference type="EMBL" id="ENN77470.1"/>
    </source>
</evidence>
<feature type="compositionally biased region" description="Basic and acidic residues" evidence="4">
    <location>
        <begin position="75"/>
        <end position="84"/>
    </location>
</feature>
<dbReference type="OMA" id="RYLHQHW"/>
<accession>N6U741</accession>
<comment type="similarity">
    <text evidence="1">Belongs to the DDA1 family.</text>
</comment>
<comment type="function">
    <text evidence="3">Functions as a component of numerous distinct DCX (DDB1-CUL4-X-box) E3 ubiquitin-protein ligase complexes which mediate the ubiquitination and subsequent proteasomal degradation of target proteins. In the DCX complexes, acts as a scaffolding subunit required to stabilize the complex.</text>
</comment>
<protein>
    <recommendedName>
        <fullName evidence="2">DET1- and DDB1-associated protein 1</fullName>
    </recommendedName>
</protein>
<evidence type="ECO:0000313" key="7">
    <source>
        <dbReference type="EMBL" id="ERL89987.1"/>
    </source>
</evidence>